<comment type="subcellular location">
    <subcellularLocation>
        <location evidence="1">Membrane</location>
        <topology evidence="1">Multi-pass membrane protein</topology>
    </subcellularLocation>
</comment>
<dbReference type="EMBL" id="CP007509">
    <property type="protein sequence ID" value="AHY42135.1"/>
    <property type="molecule type" value="Genomic_DNA"/>
</dbReference>
<dbReference type="Gene3D" id="1.10.287.950">
    <property type="entry name" value="Methyl-accepting chemotaxis protein"/>
    <property type="match status" value="1"/>
</dbReference>
<organism evidence="12 13">
    <name type="scientific">Stutzerimonas stutzeri</name>
    <name type="common">Pseudomonas stutzeri</name>
    <dbReference type="NCBI Taxonomy" id="316"/>
    <lineage>
        <taxon>Bacteria</taxon>
        <taxon>Pseudomonadati</taxon>
        <taxon>Pseudomonadota</taxon>
        <taxon>Gammaproteobacteria</taxon>
        <taxon>Pseudomonadales</taxon>
        <taxon>Pseudomonadaceae</taxon>
        <taxon>Stutzerimonas</taxon>
    </lineage>
</organism>
<dbReference type="SMART" id="SM00283">
    <property type="entry name" value="MA"/>
    <property type="match status" value="1"/>
</dbReference>
<evidence type="ECO:0000259" key="10">
    <source>
        <dbReference type="PROSITE" id="PS50111"/>
    </source>
</evidence>
<comment type="similarity">
    <text evidence="7">Belongs to the methyl-accepting chemotaxis (MCP) protein family.</text>
</comment>
<dbReference type="GO" id="GO:0004888">
    <property type="term" value="F:transmembrane signaling receptor activity"/>
    <property type="evidence" value="ECO:0007669"/>
    <property type="project" value="InterPro"/>
</dbReference>
<evidence type="ECO:0000256" key="5">
    <source>
        <dbReference type="ARBA" id="ARBA00023136"/>
    </source>
</evidence>
<keyword evidence="6 8" id="KW-0807">Transducer</keyword>
<evidence type="ECO:0000256" key="9">
    <source>
        <dbReference type="SAM" id="Phobius"/>
    </source>
</evidence>
<dbReference type="PATRIC" id="fig|316.97.peg.1295"/>
<evidence type="ECO:0000256" key="7">
    <source>
        <dbReference type="ARBA" id="ARBA00029447"/>
    </source>
</evidence>
<keyword evidence="5 9" id="KW-0472">Membrane</keyword>
<sequence>MMQQLTIRARLLILVGAMLTACLVIGLTGLNAQQRSVAGLNTVYLDRVVPLRDLKLIADLYAVKIVDATHKSRSGMLSYQQARDDVRAARAEIRRLWGDFMSTKLIDAERQVSVRIEALMQKAETPLDDLERIFDRHSEKRLAAFVINDLYPLIDPISEGFSELIHLQLGEAKAEYDQAVALYERNRVLNIGLLLALLIGGGLFALVLLRSISRPLEELKQAAASVAAGDLSRTIECRGKDEITEVQQSIRQMQHTLRDTLQDIQGSATQLASAAEELHAVTQHTAQGIHQQNEEVQMAATAVTEMSAAVDEVAGNANRTSDASRDAETVADDGRRQVTATRQTIDQLSEKLQQTAGTVTRLAEEAASIGQVVDVIRAIADQTNLLALNAAIEAARAGEAGRGFAVVADEVRNLAQRTQSSTQEIERMIGAIQSATDQSVRDMQQSSEFASRSQTMAGEADQALGLIAERVGQINEMNLVIASAAEEQAQVAREVDRNLVAIRDISEQSATGAQQTSVASDELARLATQLNQLVGRFRL</sequence>
<dbReference type="Proteomes" id="UP000025238">
    <property type="component" value="Chromosome"/>
</dbReference>
<feature type="transmembrane region" description="Helical" evidence="9">
    <location>
        <begin position="188"/>
        <end position="209"/>
    </location>
</feature>
<dbReference type="InterPro" id="IPR004089">
    <property type="entry name" value="MCPsignal_dom"/>
</dbReference>
<keyword evidence="4 9" id="KW-1133">Transmembrane helix</keyword>
<keyword evidence="2" id="KW-0145">Chemotaxis</keyword>
<dbReference type="Pfam" id="PF12729">
    <property type="entry name" value="4HB_MCP_1"/>
    <property type="match status" value="1"/>
</dbReference>
<evidence type="ECO:0000256" key="4">
    <source>
        <dbReference type="ARBA" id="ARBA00022989"/>
    </source>
</evidence>
<evidence type="ECO:0000313" key="13">
    <source>
        <dbReference type="Proteomes" id="UP000025238"/>
    </source>
</evidence>
<dbReference type="InterPro" id="IPR024478">
    <property type="entry name" value="HlyB_4HB_MCP"/>
</dbReference>
<evidence type="ECO:0000256" key="3">
    <source>
        <dbReference type="ARBA" id="ARBA00022692"/>
    </source>
</evidence>
<evidence type="ECO:0000256" key="1">
    <source>
        <dbReference type="ARBA" id="ARBA00004141"/>
    </source>
</evidence>
<dbReference type="OrthoDB" id="2489132at2"/>
<dbReference type="GO" id="GO:0016020">
    <property type="term" value="C:membrane"/>
    <property type="evidence" value="ECO:0007669"/>
    <property type="project" value="UniProtKB-SubCell"/>
</dbReference>
<dbReference type="GO" id="GO:0006935">
    <property type="term" value="P:chemotaxis"/>
    <property type="evidence" value="ECO:0007669"/>
    <property type="project" value="UniProtKB-KW"/>
</dbReference>
<dbReference type="Pfam" id="PF00015">
    <property type="entry name" value="MCPsignal"/>
    <property type="match status" value="1"/>
</dbReference>
<dbReference type="InterPro" id="IPR003660">
    <property type="entry name" value="HAMP_dom"/>
</dbReference>
<feature type="domain" description="Methyl-accepting transducer" evidence="10">
    <location>
        <begin position="267"/>
        <end position="503"/>
    </location>
</feature>
<evidence type="ECO:0000259" key="11">
    <source>
        <dbReference type="PROSITE" id="PS50885"/>
    </source>
</evidence>
<dbReference type="SMART" id="SM00304">
    <property type="entry name" value="HAMP"/>
    <property type="match status" value="1"/>
</dbReference>
<dbReference type="CDD" id="cd11386">
    <property type="entry name" value="MCP_signal"/>
    <property type="match status" value="1"/>
</dbReference>
<dbReference type="PROSITE" id="PS50111">
    <property type="entry name" value="CHEMOTAXIS_TRANSDUC_2"/>
    <property type="match status" value="1"/>
</dbReference>
<evidence type="ECO:0000256" key="6">
    <source>
        <dbReference type="ARBA" id="ARBA00023224"/>
    </source>
</evidence>
<evidence type="ECO:0000256" key="2">
    <source>
        <dbReference type="ARBA" id="ARBA00022500"/>
    </source>
</evidence>
<accession>A0A023WR26</accession>
<gene>
    <name evidence="12" type="ORF">UIB01_06415</name>
</gene>
<dbReference type="PRINTS" id="PR00260">
    <property type="entry name" value="CHEMTRNSDUCR"/>
</dbReference>
<dbReference type="PANTHER" id="PTHR32089:SF120">
    <property type="entry name" value="METHYL-ACCEPTING CHEMOTAXIS PROTEIN TLPQ"/>
    <property type="match status" value="1"/>
</dbReference>
<dbReference type="FunFam" id="1.10.287.950:FF:000001">
    <property type="entry name" value="Methyl-accepting chemotaxis sensory transducer"/>
    <property type="match status" value="1"/>
</dbReference>
<dbReference type="SUPFAM" id="SSF58104">
    <property type="entry name" value="Methyl-accepting chemotaxis protein (MCP) signaling domain"/>
    <property type="match status" value="1"/>
</dbReference>
<dbReference type="KEGG" id="pstu:UIB01_06415"/>
<reference evidence="12 13" key="1">
    <citation type="submission" date="2014-03" db="EMBL/GenBank/DDBJ databases">
        <title>Complete genome sequence of Pseudomonas stutzeri 19SMN4.</title>
        <authorList>
            <person name="Brunet-Galmes I."/>
            <person name="Nogales B."/>
            <person name="Busquets A."/>
            <person name="Pena A."/>
            <person name="Gomila M."/>
            <person name="Garcia-Valdes E."/>
            <person name="Lalucat J."/>
            <person name="Bennasar A."/>
            <person name="Bosch R."/>
        </authorList>
    </citation>
    <scope>NUCLEOTIDE SEQUENCE [LARGE SCALE GENOMIC DNA]</scope>
    <source>
        <strain evidence="12 13">19SMN4</strain>
    </source>
</reference>
<name>A0A023WR26_STUST</name>
<feature type="domain" description="HAMP" evidence="11">
    <location>
        <begin position="210"/>
        <end position="262"/>
    </location>
</feature>
<dbReference type="PROSITE" id="PS50885">
    <property type="entry name" value="HAMP"/>
    <property type="match status" value="1"/>
</dbReference>
<protein>
    <submittedName>
        <fullName evidence="12">Chemotaxis protein</fullName>
    </submittedName>
</protein>
<keyword evidence="3 9" id="KW-0812">Transmembrane</keyword>
<dbReference type="AlphaFoldDB" id="A0A023WR26"/>
<proteinExistence type="inferred from homology"/>
<dbReference type="CDD" id="cd06225">
    <property type="entry name" value="HAMP"/>
    <property type="match status" value="1"/>
</dbReference>
<dbReference type="PANTHER" id="PTHR32089">
    <property type="entry name" value="METHYL-ACCEPTING CHEMOTAXIS PROTEIN MCPB"/>
    <property type="match status" value="1"/>
</dbReference>
<evidence type="ECO:0000256" key="8">
    <source>
        <dbReference type="PROSITE-ProRule" id="PRU00284"/>
    </source>
</evidence>
<evidence type="ECO:0000313" key="12">
    <source>
        <dbReference type="EMBL" id="AHY42135.1"/>
    </source>
</evidence>
<dbReference type="InterPro" id="IPR004090">
    <property type="entry name" value="Chemotax_Me-accpt_rcpt"/>
</dbReference>
<dbReference type="GO" id="GO:0007165">
    <property type="term" value="P:signal transduction"/>
    <property type="evidence" value="ECO:0007669"/>
    <property type="project" value="UniProtKB-KW"/>
</dbReference>
<dbReference type="Pfam" id="PF00672">
    <property type="entry name" value="HAMP"/>
    <property type="match status" value="1"/>
</dbReference>